<feature type="non-terminal residue" evidence="1">
    <location>
        <position position="1"/>
    </location>
</feature>
<proteinExistence type="predicted"/>
<feature type="non-terminal residue" evidence="1">
    <location>
        <position position="76"/>
    </location>
</feature>
<accession>A0A383DUM1</accession>
<dbReference type="AlphaFoldDB" id="A0A383DUM1"/>
<protein>
    <submittedName>
        <fullName evidence="1">Uncharacterized protein</fullName>
    </submittedName>
</protein>
<organism evidence="1">
    <name type="scientific">marine metagenome</name>
    <dbReference type="NCBI Taxonomy" id="408172"/>
    <lineage>
        <taxon>unclassified sequences</taxon>
        <taxon>metagenomes</taxon>
        <taxon>ecological metagenomes</taxon>
    </lineage>
</organism>
<gene>
    <name evidence="1" type="ORF">METZ01_LOCUS500789</name>
</gene>
<evidence type="ECO:0000313" key="1">
    <source>
        <dbReference type="EMBL" id="SVE47935.1"/>
    </source>
</evidence>
<name>A0A383DUM1_9ZZZZ</name>
<reference evidence="1" key="1">
    <citation type="submission" date="2018-05" db="EMBL/GenBank/DDBJ databases">
        <authorList>
            <person name="Lanie J.A."/>
            <person name="Ng W.-L."/>
            <person name="Kazmierczak K.M."/>
            <person name="Andrzejewski T.M."/>
            <person name="Davidsen T.M."/>
            <person name="Wayne K.J."/>
            <person name="Tettelin H."/>
            <person name="Glass J.I."/>
            <person name="Rusch D."/>
            <person name="Podicherti R."/>
            <person name="Tsui H.-C.T."/>
            <person name="Winkler M.E."/>
        </authorList>
    </citation>
    <scope>NUCLEOTIDE SEQUENCE</scope>
</reference>
<dbReference type="EMBL" id="UINC01220149">
    <property type="protein sequence ID" value="SVE47935.1"/>
    <property type="molecule type" value="Genomic_DNA"/>
</dbReference>
<sequence>VAYFVATARMVSLVLSKCAPPNRLIKACVLPASLGLCDDGSNIESRLHFSLVCRLFGGHCAVHPEPWPGTIKLGQY</sequence>